<dbReference type="EMBL" id="CP088295">
    <property type="protein sequence ID" value="UUY04005.1"/>
    <property type="molecule type" value="Genomic_DNA"/>
</dbReference>
<dbReference type="RefSeq" id="WP_353864504.1">
    <property type="nucleotide sequence ID" value="NZ_CP088295.1"/>
</dbReference>
<organism evidence="2 3">
    <name type="scientific">Svornostia abyssi</name>
    <dbReference type="NCBI Taxonomy" id="2898438"/>
    <lineage>
        <taxon>Bacteria</taxon>
        <taxon>Bacillati</taxon>
        <taxon>Actinomycetota</taxon>
        <taxon>Thermoleophilia</taxon>
        <taxon>Solirubrobacterales</taxon>
        <taxon>Baekduiaceae</taxon>
        <taxon>Svornostia</taxon>
    </lineage>
</organism>
<dbReference type="InterPro" id="IPR058404">
    <property type="entry name" value="DUF8091"/>
</dbReference>
<protein>
    <recommendedName>
        <fullName evidence="1">DUF8091 domain-containing protein</fullName>
    </recommendedName>
</protein>
<sequence length="229" mass="25502">MSGIGVLREGPLHAALKDAIARPGDRAEVKVDRFVIDLVRADGELVEIQTGGFGPLGPKLDALLDEHRVRIVHPVAAERRIVRVDDEGEVLSARRSPKRADVTEIFDRLVTFPSLLAHPNLTLDVVLLREDHVRGPEPVKRRRRTKDPGERRLVDILEHVELRTPEDALAVLPPLPDEPFSTRELGALAGARTVLAQRIVYCLRHLELIEPAGRRARTPLYRAAGFEPS</sequence>
<dbReference type="Pfam" id="PF26351">
    <property type="entry name" value="DUF8091"/>
    <property type="match status" value="1"/>
</dbReference>
<keyword evidence="3" id="KW-1185">Reference proteome</keyword>
<evidence type="ECO:0000313" key="2">
    <source>
        <dbReference type="EMBL" id="UUY04005.1"/>
    </source>
</evidence>
<proteinExistence type="predicted"/>
<dbReference type="Proteomes" id="UP001058860">
    <property type="component" value="Chromosome"/>
</dbReference>
<evidence type="ECO:0000259" key="1">
    <source>
        <dbReference type="Pfam" id="PF26351"/>
    </source>
</evidence>
<name>A0ABY5PH73_9ACTN</name>
<gene>
    <name evidence="2" type="ORF">LRS13_00300</name>
</gene>
<accession>A0ABY5PH73</accession>
<feature type="domain" description="DUF8091" evidence="1">
    <location>
        <begin position="12"/>
        <end position="163"/>
    </location>
</feature>
<evidence type="ECO:0000313" key="3">
    <source>
        <dbReference type="Proteomes" id="UP001058860"/>
    </source>
</evidence>
<reference evidence="3" key="1">
    <citation type="submission" date="2021-11" db="EMBL/GenBank/DDBJ databases">
        <title>Cultivation dependent microbiological survey of springs from the worlds oldest radium mine currently devoted to the extraction of radon-saturated water.</title>
        <authorList>
            <person name="Kapinusova G."/>
            <person name="Smrhova T."/>
            <person name="Strejcek M."/>
            <person name="Suman J."/>
            <person name="Jani K."/>
            <person name="Pajer P."/>
            <person name="Uhlik O."/>
        </authorList>
    </citation>
    <scope>NUCLEOTIDE SEQUENCE [LARGE SCALE GENOMIC DNA]</scope>
    <source>
        <strain evidence="3">J379</strain>
    </source>
</reference>